<dbReference type="SUPFAM" id="SSF46689">
    <property type="entry name" value="Homeodomain-like"/>
    <property type="match status" value="1"/>
</dbReference>
<evidence type="ECO:0000256" key="1">
    <source>
        <dbReference type="ARBA" id="ARBA00023015"/>
    </source>
</evidence>
<dbReference type="InterPro" id="IPR009057">
    <property type="entry name" value="Homeodomain-like_sf"/>
</dbReference>
<accession>A0ABY5IW79</accession>
<keyword evidence="2" id="KW-0238">DNA-binding</keyword>
<evidence type="ECO:0000256" key="3">
    <source>
        <dbReference type="ARBA" id="ARBA00023163"/>
    </source>
</evidence>
<keyword evidence="1" id="KW-0805">Transcription regulation</keyword>
<proteinExistence type="predicted"/>
<gene>
    <name evidence="5" type="ORF">NOX80_02105</name>
</gene>
<protein>
    <submittedName>
        <fullName evidence="5">Helix-turn-helix domain-containing protein</fullName>
    </submittedName>
</protein>
<sequence length="287" mass="33582">MQTGYLTVCNMGLFGDNAVNFWMEDLTGILERFPLLERPHKQDFFAIYSVEQAEGDICIDNQKIKLEPQKVIVIRPRCISNININKAAKGKLICFTEDFFSLRYNNNILHHFSFLEREALPYIRLNDTQIARWETLQLFVDSEFKTKGKETGKVLRSYLNILLFELERLYNPLGTPKEHSLRQEKIQLFQKLIDQNFKEKKLPSDYAAILNVSPNYLNKMCKEETGLTAGDLIRKQIVLEAQRLLLYTTDTINEIADKLGFENVSYFVTFFKKQANVTPEQFRRTEK</sequence>
<dbReference type="InterPro" id="IPR018060">
    <property type="entry name" value="HTH_AraC"/>
</dbReference>
<dbReference type="PRINTS" id="PR00032">
    <property type="entry name" value="HTHARAC"/>
</dbReference>
<evidence type="ECO:0000313" key="6">
    <source>
        <dbReference type="Proteomes" id="UP001059844"/>
    </source>
</evidence>
<name>A0ABY5IW79_9FLAO</name>
<dbReference type="PROSITE" id="PS01124">
    <property type="entry name" value="HTH_ARAC_FAMILY_2"/>
    <property type="match status" value="1"/>
</dbReference>
<evidence type="ECO:0000313" key="5">
    <source>
        <dbReference type="EMBL" id="UUC46008.1"/>
    </source>
</evidence>
<dbReference type="SMART" id="SM00342">
    <property type="entry name" value="HTH_ARAC"/>
    <property type="match status" value="1"/>
</dbReference>
<keyword evidence="6" id="KW-1185">Reference proteome</keyword>
<dbReference type="Gene3D" id="1.10.10.60">
    <property type="entry name" value="Homeodomain-like"/>
    <property type="match status" value="1"/>
</dbReference>
<dbReference type="PANTHER" id="PTHR43280">
    <property type="entry name" value="ARAC-FAMILY TRANSCRIPTIONAL REGULATOR"/>
    <property type="match status" value="1"/>
</dbReference>
<dbReference type="Proteomes" id="UP001059844">
    <property type="component" value="Chromosome"/>
</dbReference>
<organism evidence="5 6">
    <name type="scientific">Flavobacterium cerinum</name>
    <dbReference type="NCBI Taxonomy" id="2502784"/>
    <lineage>
        <taxon>Bacteria</taxon>
        <taxon>Pseudomonadati</taxon>
        <taxon>Bacteroidota</taxon>
        <taxon>Flavobacteriia</taxon>
        <taxon>Flavobacteriales</taxon>
        <taxon>Flavobacteriaceae</taxon>
        <taxon>Flavobacterium</taxon>
    </lineage>
</organism>
<dbReference type="EMBL" id="CP101751">
    <property type="protein sequence ID" value="UUC46008.1"/>
    <property type="molecule type" value="Genomic_DNA"/>
</dbReference>
<keyword evidence="3" id="KW-0804">Transcription</keyword>
<reference evidence="5" key="1">
    <citation type="submission" date="2022-07" db="EMBL/GenBank/DDBJ databases">
        <title>Isolation, identification, and degradation of a PFOSA degrading strain from sewage treatment plant.</title>
        <authorList>
            <person name="Zhang L."/>
            <person name="Huo Y."/>
        </authorList>
    </citation>
    <scope>NUCLEOTIDE SEQUENCE</scope>
    <source>
        <strain evidence="5">C1</strain>
    </source>
</reference>
<feature type="domain" description="HTH araC/xylS-type" evidence="4">
    <location>
        <begin position="187"/>
        <end position="285"/>
    </location>
</feature>
<dbReference type="RefSeq" id="WP_256551689.1">
    <property type="nucleotide sequence ID" value="NZ_CP101751.1"/>
</dbReference>
<evidence type="ECO:0000259" key="4">
    <source>
        <dbReference type="PROSITE" id="PS01124"/>
    </source>
</evidence>
<dbReference type="InterPro" id="IPR020449">
    <property type="entry name" value="Tscrpt_reg_AraC-type_HTH"/>
</dbReference>
<dbReference type="Pfam" id="PF12833">
    <property type="entry name" value="HTH_18"/>
    <property type="match status" value="1"/>
</dbReference>
<evidence type="ECO:0000256" key="2">
    <source>
        <dbReference type="ARBA" id="ARBA00023125"/>
    </source>
</evidence>
<dbReference type="PANTHER" id="PTHR43280:SF32">
    <property type="entry name" value="TRANSCRIPTIONAL REGULATORY PROTEIN"/>
    <property type="match status" value="1"/>
</dbReference>